<protein>
    <submittedName>
        <fullName evidence="2">Uncharacterized protein</fullName>
    </submittedName>
</protein>
<evidence type="ECO:0000313" key="2">
    <source>
        <dbReference type="WBParaSite" id="ES5_v2.g22107.t1"/>
    </source>
</evidence>
<proteinExistence type="predicted"/>
<evidence type="ECO:0000313" key="1">
    <source>
        <dbReference type="Proteomes" id="UP000887579"/>
    </source>
</evidence>
<accession>A0AC34FY81</accession>
<organism evidence="1 2">
    <name type="scientific">Panagrolaimus sp. ES5</name>
    <dbReference type="NCBI Taxonomy" id="591445"/>
    <lineage>
        <taxon>Eukaryota</taxon>
        <taxon>Metazoa</taxon>
        <taxon>Ecdysozoa</taxon>
        <taxon>Nematoda</taxon>
        <taxon>Chromadorea</taxon>
        <taxon>Rhabditida</taxon>
        <taxon>Tylenchina</taxon>
        <taxon>Panagrolaimomorpha</taxon>
        <taxon>Panagrolaimoidea</taxon>
        <taxon>Panagrolaimidae</taxon>
        <taxon>Panagrolaimus</taxon>
    </lineage>
</organism>
<dbReference type="WBParaSite" id="ES5_v2.g22107.t1">
    <property type="protein sequence ID" value="ES5_v2.g22107.t1"/>
    <property type="gene ID" value="ES5_v2.g22107"/>
</dbReference>
<dbReference type="Proteomes" id="UP000887579">
    <property type="component" value="Unplaced"/>
</dbReference>
<reference evidence="2" key="1">
    <citation type="submission" date="2022-11" db="UniProtKB">
        <authorList>
            <consortium name="WormBaseParasite"/>
        </authorList>
    </citation>
    <scope>IDENTIFICATION</scope>
</reference>
<sequence length="445" mass="48664">MLEKSNSTTQISTSGRGLTNIIDGIPILGHIKGIYHYSKNDLKSGKQTLSAATRSLVVVVGGIGGREVGGLMGAAGAGILSGTGYDFFVSMLNEKPYGFFAVLKDATNNPSPKTIFATIIVPVADALTGVLTATVSPSSLQPVDAAKFFSLGIFGNCSPPIFAEKSITSDPEIQIPKIVLPSVSTESEIDNNESFLDESFSMSALDVSNHNDDKLLDDEEDDDMDPETVLNFITSRVKMQDPVSNRPIYPLVSILQLPESHFEFTSVVKVNDIQRGVLNLMFKQAAQLERMISGFTMDSLPLPTKKIVRMLQNAPELKSKEYLTILDKQLASSPSLRKLAIQTQLMILNFLGEYMSEDHYMGELVDGRGRTRSVWRVFTRIGNEEAMITPFGPALHKATNEIHKPFREVVSFSFATLSDVQSKMKKTVMHGDWSSTCSSSSKLSC</sequence>
<name>A0AC34FY81_9BILA</name>